<dbReference type="Pfam" id="PF13614">
    <property type="entry name" value="AAA_31"/>
    <property type="match status" value="1"/>
</dbReference>
<evidence type="ECO:0000313" key="3">
    <source>
        <dbReference type="Proteomes" id="UP000198310"/>
    </source>
</evidence>
<gene>
    <name evidence="2" type="ORF">SAMN06269173_1076</name>
</gene>
<dbReference type="SUPFAM" id="SSF52540">
    <property type="entry name" value="P-loop containing nucleoside triphosphate hydrolases"/>
    <property type="match status" value="1"/>
</dbReference>
<name>A0A238Z901_9BACT</name>
<keyword evidence="3" id="KW-1185">Reference proteome</keyword>
<dbReference type="AlphaFoldDB" id="A0A238Z901"/>
<feature type="domain" description="AAA" evidence="1">
    <location>
        <begin position="47"/>
        <end position="226"/>
    </location>
</feature>
<dbReference type="InterPro" id="IPR025669">
    <property type="entry name" value="AAA_dom"/>
</dbReference>
<evidence type="ECO:0000313" key="2">
    <source>
        <dbReference type="EMBL" id="SNR79164.1"/>
    </source>
</evidence>
<accession>A0A238Z901</accession>
<dbReference type="PANTHER" id="PTHR13696:SF99">
    <property type="entry name" value="COBYRINIC ACID AC-DIAMIDE SYNTHASE"/>
    <property type="match status" value="1"/>
</dbReference>
<reference evidence="3" key="1">
    <citation type="submission" date="2017-06" db="EMBL/GenBank/DDBJ databases">
        <authorList>
            <person name="Varghese N."/>
            <person name="Submissions S."/>
        </authorList>
    </citation>
    <scope>NUCLEOTIDE SEQUENCE [LARGE SCALE GENOMIC DNA]</scope>
    <source>
        <strain evidence="3">DSM 28041</strain>
    </source>
</reference>
<dbReference type="PANTHER" id="PTHR13696">
    <property type="entry name" value="P-LOOP CONTAINING NUCLEOSIDE TRIPHOSPHATE HYDROLASE"/>
    <property type="match status" value="1"/>
</dbReference>
<proteinExistence type="predicted"/>
<dbReference type="EMBL" id="FZNS01000007">
    <property type="protein sequence ID" value="SNR79164.1"/>
    <property type="molecule type" value="Genomic_DNA"/>
</dbReference>
<evidence type="ECO:0000259" key="1">
    <source>
        <dbReference type="Pfam" id="PF13614"/>
    </source>
</evidence>
<dbReference type="Gene3D" id="3.40.50.300">
    <property type="entry name" value="P-loop containing nucleotide triphosphate hydrolases"/>
    <property type="match status" value="1"/>
</dbReference>
<sequence>MAQVHSYVYTYKRKSVLALLHLNVVALQRICVNMLYLQGYTSIVCCMRTLCFSNNKGGVGKTTSALNVGLALARRGHRVLFCDCDPQRSLTISFDGADIPEHVGLLLMRKGEFTLDDIHAVIRPVGENVDLLPASAEMEANEAQLPGWDAEHSTRLADILEMVAPEYDYCVIDTKGSIGTLTWIALAATDLLYIPVDPEFYGFEGLTNLINTCTRLRRRINPTLRIGGIFFTKYSPAYRARLRHDVVDLIKDHYGKEVPVFQTTIRQSTAIPNAQMAGTGLFDYAPDSTGAEDYEALTDEIIQYIHGN</sequence>
<organism evidence="2 3">
    <name type="scientific">Hymenobacter mucosus</name>
    <dbReference type="NCBI Taxonomy" id="1411120"/>
    <lineage>
        <taxon>Bacteria</taxon>
        <taxon>Pseudomonadati</taxon>
        <taxon>Bacteroidota</taxon>
        <taxon>Cytophagia</taxon>
        <taxon>Cytophagales</taxon>
        <taxon>Hymenobacteraceae</taxon>
        <taxon>Hymenobacter</taxon>
    </lineage>
</organism>
<protein>
    <submittedName>
        <fullName evidence="2">Chromosome partitioning protein</fullName>
    </submittedName>
</protein>
<dbReference type="CDD" id="cd02042">
    <property type="entry name" value="ParAB_family"/>
    <property type="match status" value="1"/>
</dbReference>
<dbReference type="InterPro" id="IPR050678">
    <property type="entry name" value="DNA_Partitioning_ATPase"/>
</dbReference>
<dbReference type="Proteomes" id="UP000198310">
    <property type="component" value="Unassembled WGS sequence"/>
</dbReference>
<dbReference type="InterPro" id="IPR027417">
    <property type="entry name" value="P-loop_NTPase"/>
</dbReference>